<evidence type="ECO:0000313" key="2">
    <source>
        <dbReference type="Proteomes" id="UP001251870"/>
    </source>
</evidence>
<protein>
    <submittedName>
        <fullName evidence="1">Uncharacterized protein</fullName>
    </submittedName>
</protein>
<dbReference type="RefSeq" id="WP_310547208.1">
    <property type="nucleotide sequence ID" value="NZ_JAVKGR010000001.1"/>
</dbReference>
<dbReference type="Proteomes" id="UP001251870">
    <property type="component" value="Unassembled WGS sequence"/>
</dbReference>
<keyword evidence="2" id="KW-1185">Reference proteome</keyword>
<comment type="caution">
    <text evidence="1">The sequence shown here is derived from an EMBL/GenBank/DDBJ whole genome shotgun (WGS) entry which is preliminary data.</text>
</comment>
<name>A0ABU2DPD8_9MICC</name>
<organism evidence="1 2">
    <name type="scientific">Nesterenkonia aerolata</name>
    <dbReference type="NCBI Taxonomy" id="3074079"/>
    <lineage>
        <taxon>Bacteria</taxon>
        <taxon>Bacillati</taxon>
        <taxon>Actinomycetota</taxon>
        <taxon>Actinomycetes</taxon>
        <taxon>Micrococcales</taxon>
        <taxon>Micrococcaceae</taxon>
        <taxon>Nesterenkonia</taxon>
    </lineage>
</organism>
<proteinExistence type="predicted"/>
<dbReference type="EMBL" id="JAVKGR010000001">
    <property type="protein sequence ID" value="MDR8018225.1"/>
    <property type="molecule type" value="Genomic_DNA"/>
</dbReference>
<evidence type="ECO:0000313" key="1">
    <source>
        <dbReference type="EMBL" id="MDR8018225.1"/>
    </source>
</evidence>
<accession>A0ABU2DPD8</accession>
<reference evidence="1 2" key="1">
    <citation type="submission" date="2023-09" db="EMBL/GenBank/DDBJ databases">
        <title>Description of three actinobacteria isolated from air of manufacturing shop in a pharmaceutical factory.</title>
        <authorList>
            <person name="Zhang D.-F."/>
        </authorList>
    </citation>
    <scope>NUCLEOTIDE SEQUENCE [LARGE SCALE GENOMIC DNA]</scope>
    <source>
        <strain evidence="1 2">LY-0111</strain>
    </source>
</reference>
<gene>
    <name evidence="1" type="ORF">RIL96_01410</name>
</gene>
<sequence length="250" mass="26764">MRETTDTVRTTQTPASQSARNTALIGALSGVALTLTACGDDVPSGPMDEDQLESTLLTGRDIPQGWDLTDGPTGEDVYGDDISMALAVHYFTDIREATAGIADSQVCEDAQDDFDEALDDAELVGMAAASYEPSDQDRGTAVALSYSTSEEVDLADEAVTLWETCYEDLVEDGDWAEDMELDDLGGDFDGVTAISDEADVGGVRAVGGESYGQNHLLARGFSSDPRDEEIFEELFDALKERFEEGPQGDD</sequence>